<name>B8J6X0_ANAD2</name>
<dbReference type="KEGG" id="acp:A2cp1_3767"/>
<dbReference type="AlphaFoldDB" id="B8J6X0"/>
<dbReference type="Proteomes" id="UP000007089">
    <property type="component" value="Chromosome"/>
</dbReference>
<organism evidence="1 2">
    <name type="scientific">Anaeromyxobacter dehalogenans (strain ATCC BAA-258 / DSM 21875 / 2CP-1)</name>
    <dbReference type="NCBI Taxonomy" id="455488"/>
    <lineage>
        <taxon>Bacteria</taxon>
        <taxon>Pseudomonadati</taxon>
        <taxon>Myxococcota</taxon>
        <taxon>Myxococcia</taxon>
        <taxon>Myxococcales</taxon>
        <taxon>Cystobacterineae</taxon>
        <taxon>Anaeromyxobacteraceae</taxon>
        <taxon>Anaeromyxobacter</taxon>
    </lineage>
</organism>
<reference evidence="1" key="1">
    <citation type="submission" date="2009-01" db="EMBL/GenBank/DDBJ databases">
        <title>Complete sequence of Anaeromyxobacter dehalogenans 2CP-1.</title>
        <authorList>
            <consortium name="US DOE Joint Genome Institute"/>
            <person name="Lucas S."/>
            <person name="Copeland A."/>
            <person name="Lapidus A."/>
            <person name="Glavina del Rio T."/>
            <person name="Dalin E."/>
            <person name="Tice H."/>
            <person name="Bruce D."/>
            <person name="Goodwin L."/>
            <person name="Pitluck S."/>
            <person name="Saunders E."/>
            <person name="Brettin T."/>
            <person name="Detter J.C."/>
            <person name="Han C."/>
            <person name="Larimer F."/>
            <person name="Land M."/>
            <person name="Hauser L."/>
            <person name="Kyrpides N."/>
            <person name="Ovchinnikova G."/>
            <person name="Beliaev A.S."/>
            <person name="Richardson P."/>
        </authorList>
    </citation>
    <scope>NUCLEOTIDE SEQUENCE</scope>
    <source>
        <strain evidence="1">2CP-1</strain>
    </source>
</reference>
<evidence type="ECO:0000313" key="1">
    <source>
        <dbReference type="EMBL" id="ACL67092.1"/>
    </source>
</evidence>
<dbReference type="HOGENOM" id="CLU_2894061_0_0_7"/>
<protein>
    <submittedName>
        <fullName evidence="1">Uncharacterized protein</fullName>
    </submittedName>
</protein>
<accession>B8J6X0</accession>
<dbReference type="EMBL" id="CP001359">
    <property type="protein sequence ID" value="ACL67092.1"/>
    <property type="molecule type" value="Genomic_DNA"/>
</dbReference>
<proteinExistence type="predicted"/>
<keyword evidence="2" id="KW-1185">Reference proteome</keyword>
<gene>
    <name evidence="1" type="ordered locus">A2cp1_3767</name>
</gene>
<dbReference type="RefSeq" id="WP_015934850.1">
    <property type="nucleotide sequence ID" value="NC_011891.1"/>
</dbReference>
<evidence type="ECO:0000313" key="2">
    <source>
        <dbReference type="Proteomes" id="UP000007089"/>
    </source>
</evidence>
<sequence>MSNSKKLIVAGYVAEMFTRTDVPTLGGSVTLKGFRCKMCDLTVLAETKEQVPPHECDRGSVL</sequence>
<dbReference type="CDD" id="cd20805">
    <property type="entry name" value="C1_DGK_rpt2"/>
    <property type="match status" value="1"/>
</dbReference>